<dbReference type="AlphaFoldDB" id="A0A2P2GQB4"/>
<feature type="signal peptide" evidence="1">
    <location>
        <begin position="1"/>
        <end position="30"/>
    </location>
</feature>
<sequence>MPLVSTRTKLAAVSALTALGSFAAMGTATAAGPQLNGSWAPLDRCPVDAPAMLAADGIDATPQCVVSYSLSGSIKLGNTTVTTGKTNLQFGAVQNIDGTTTVLGTSGSSLIADSATVPGGLLGLMCPSDIPFITDICRQLSDAKLNKITATMESAGAPSNFDQIAGVVTDQPIVTVPVRIRLQNPFLGDNCYIGSKANPILLRPKNANAPEFGFEQFNGDGSPNAEGEMSRLNLLGSTQYDDSFAVPGASGCGLGWFGVIDAAVNLKTGLPSAAGKNKLILNNTQTHLAGLFAPGLAAPDAGKNLSRNWHSAVK</sequence>
<protein>
    <recommendedName>
        <fullName evidence="4">Secreted protein</fullName>
    </recommendedName>
</protein>
<reference evidence="2 3" key="1">
    <citation type="submission" date="2015-05" db="EMBL/GenBank/DDBJ databases">
        <title>Draft Genome assembly of Streptomyces showdoensis.</title>
        <authorList>
            <person name="Thapa K.K."/>
            <person name="Metsa-Ketela M."/>
        </authorList>
    </citation>
    <scope>NUCLEOTIDE SEQUENCE [LARGE SCALE GENOMIC DNA]</scope>
    <source>
        <strain evidence="2 3">ATCC 15227</strain>
    </source>
</reference>
<evidence type="ECO:0000313" key="2">
    <source>
        <dbReference type="EMBL" id="KKZ73686.1"/>
    </source>
</evidence>
<dbReference type="EMBL" id="LAQS01000014">
    <property type="protein sequence ID" value="KKZ73686.1"/>
    <property type="molecule type" value="Genomic_DNA"/>
</dbReference>
<dbReference type="Proteomes" id="UP000265325">
    <property type="component" value="Unassembled WGS sequence"/>
</dbReference>
<gene>
    <name evidence="2" type="ORF">VO63_11210</name>
</gene>
<dbReference type="RefSeq" id="WP_046907546.1">
    <property type="nucleotide sequence ID" value="NZ_BAAAXG010000013.1"/>
</dbReference>
<feature type="chain" id="PRO_5015133335" description="Secreted protein" evidence="1">
    <location>
        <begin position="31"/>
        <end position="314"/>
    </location>
</feature>
<evidence type="ECO:0000313" key="3">
    <source>
        <dbReference type="Proteomes" id="UP000265325"/>
    </source>
</evidence>
<comment type="caution">
    <text evidence="2">The sequence shown here is derived from an EMBL/GenBank/DDBJ whole genome shotgun (WGS) entry which is preliminary data.</text>
</comment>
<keyword evidence="3" id="KW-1185">Reference proteome</keyword>
<name>A0A2P2GQB4_STREW</name>
<organism evidence="2 3">
    <name type="scientific">Streptomyces showdoensis</name>
    <dbReference type="NCBI Taxonomy" id="68268"/>
    <lineage>
        <taxon>Bacteria</taxon>
        <taxon>Bacillati</taxon>
        <taxon>Actinomycetota</taxon>
        <taxon>Actinomycetes</taxon>
        <taxon>Kitasatosporales</taxon>
        <taxon>Streptomycetaceae</taxon>
        <taxon>Streptomyces</taxon>
    </lineage>
</organism>
<evidence type="ECO:0008006" key="4">
    <source>
        <dbReference type="Google" id="ProtNLM"/>
    </source>
</evidence>
<dbReference type="OrthoDB" id="4461339at2"/>
<evidence type="ECO:0000256" key="1">
    <source>
        <dbReference type="SAM" id="SignalP"/>
    </source>
</evidence>
<keyword evidence="1" id="KW-0732">Signal</keyword>
<proteinExistence type="predicted"/>
<accession>A0A2P2GQB4</accession>